<accession>A0ACC1PDZ0</accession>
<proteinExistence type="predicted"/>
<reference evidence="1" key="1">
    <citation type="submission" date="2022-10" db="EMBL/GenBank/DDBJ databases">
        <title>Genome Sequence of Xylaria curta.</title>
        <authorList>
            <person name="Buettner E."/>
        </authorList>
    </citation>
    <scope>NUCLEOTIDE SEQUENCE</scope>
    <source>
        <strain evidence="1">Babe10</strain>
    </source>
</reference>
<organism evidence="1 2">
    <name type="scientific">Xylaria curta</name>
    <dbReference type="NCBI Taxonomy" id="42375"/>
    <lineage>
        <taxon>Eukaryota</taxon>
        <taxon>Fungi</taxon>
        <taxon>Dikarya</taxon>
        <taxon>Ascomycota</taxon>
        <taxon>Pezizomycotina</taxon>
        <taxon>Sordariomycetes</taxon>
        <taxon>Xylariomycetidae</taxon>
        <taxon>Xylariales</taxon>
        <taxon>Xylariaceae</taxon>
        <taxon>Xylaria</taxon>
    </lineage>
</organism>
<dbReference type="EMBL" id="JAPDGR010000380">
    <property type="protein sequence ID" value="KAJ2990816.1"/>
    <property type="molecule type" value="Genomic_DNA"/>
</dbReference>
<sequence>MALLVTCSLEHILIQVPESEGPQTIGQWGPVVGLVTTLFVIFLIRRRVPTPNPHNSQYMRPRQGEDDLFSYRPSQLSQPGQPDQRWYWKNRIIVASIKEWRDLKDWWRDPIMVSREHRHEEFTPENPPPAVVPREPPVQTV</sequence>
<comment type="caution">
    <text evidence="1">The sequence shown here is derived from an EMBL/GenBank/DDBJ whole genome shotgun (WGS) entry which is preliminary data.</text>
</comment>
<evidence type="ECO:0000313" key="2">
    <source>
        <dbReference type="Proteomes" id="UP001143856"/>
    </source>
</evidence>
<dbReference type="Proteomes" id="UP001143856">
    <property type="component" value="Unassembled WGS sequence"/>
</dbReference>
<protein>
    <submittedName>
        <fullName evidence="1">Uncharacterized protein</fullName>
    </submittedName>
</protein>
<evidence type="ECO:0000313" key="1">
    <source>
        <dbReference type="EMBL" id="KAJ2990816.1"/>
    </source>
</evidence>
<keyword evidence="2" id="KW-1185">Reference proteome</keyword>
<name>A0ACC1PDZ0_9PEZI</name>
<gene>
    <name evidence="1" type="ORF">NUW58_g2766</name>
</gene>